<name>A0A9D4BUE7_DREPO</name>
<keyword evidence="2" id="KW-0812">Transmembrane</keyword>
<dbReference type="GO" id="GO:0004252">
    <property type="term" value="F:serine-type endopeptidase activity"/>
    <property type="evidence" value="ECO:0007669"/>
    <property type="project" value="InterPro"/>
</dbReference>
<evidence type="ECO:0000259" key="3">
    <source>
        <dbReference type="PROSITE" id="PS50240"/>
    </source>
</evidence>
<dbReference type="PANTHER" id="PTHR24250">
    <property type="entry name" value="CHYMOTRYPSIN-RELATED"/>
    <property type="match status" value="1"/>
</dbReference>
<dbReference type="InterPro" id="IPR001254">
    <property type="entry name" value="Trypsin_dom"/>
</dbReference>
<dbReference type="PRINTS" id="PR00722">
    <property type="entry name" value="CHYMOTRYPSIN"/>
</dbReference>
<feature type="domain" description="Peptidase S1" evidence="3">
    <location>
        <begin position="88"/>
        <end position="299"/>
    </location>
</feature>
<evidence type="ECO:0000256" key="2">
    <source>
        <dbReference type="SAM" id="Phobius"/>
    </source>
</evidence>
<dbReference type="EMBL" id="JAIWYP010000014">
    <property type="protein sequence ID" value="KAH3706323.1"/>
    <property type="molecule type" value="Genomic_DNA"/>
</dbReference>
<dbReference type="Proteomes" id="UP000828390">
    <property type="component" value="Unassembled WGS sequence"/>
</dbReference>
<dbReference type="InterPro" id="IPR043504">
    <property type="entry name" value="Peptidase_S1_PA_chymotrypsin"/>
</dbReference>
<dbReference type="SMART" id="SM00020">
    <property type="entry name" value="Tryp_SPc"/>
    <property type="match status" value="1"/>
</dbReference>
<gene>
    <name evidence="4" type="ORF">DPMN_065708</name>
</gene>
<organism evidence="4 5">
    <name type="scientific">Dreissena polymorpha</name>
    <name type="common">Zebra mussel</name>
    <name type="synonym">Mytilus polymorpha</name>
    <dbReference type="NCBI Taxonomy" id="45954"/>
    <lineage>
        <taxon>Eukaryota</taxon>
        <taxon>Metazoa</taxon>
        <taxon>Spiralia</taxon>
        <taxon>Lophotrochozoa</taxon>
        <taxon>Mollusca</taxon>
        <taxon>Bivalvia</taxon>
        <taxon>Autobranchia</taxon>
        <taxon>Heteroconchia</taxon>
        <taxon>Euheterodonta</taxon>
        <taxon>Imparidentia</taxon>
        <taxon>Neoheterodontei</taxon>
        <taxon>Myida</taxon>
        <taxon>Dreissenoidea</taxon>
        <taxon>Dreissenidae</taxon>
        <taxon>Dreissena</taxon>
    </lineage>
</organism>
<reference evidence="4" key="1">
    <citation type="journal article" date="2019" name="bioRxiv">
        <title>The Genome of the Zebra Mussel, Dreissena polymorpha: A Resource for Invasive Species Research.</title>
        <authorList>
            <person name="McCartney M.A."/>
            <person name="Auch B."/>
            <person name="Kono T."/>
            <person name="Mallez S."/>
            <person name="Zhang Y."/>
            <person name="Obille A."/>
            <person name="Becker A."/>
            <person name="Abrahante J.E."/>
            <person name="Garbe J."/>
            <person name="Badalamenti J.P."/>
            <person name="Herman A."/>
            <person name="Mangelson H."/>
            <person name="Liachko I."/>
            <person name="Sullivan S."/>
            <person name="Sone E.D."/>
            <person name="Koren S."/>
            <person name="Silverstein K.A.T."/>
            <person name="Beckman K.B."/>
            <person name="Gohl D.M."/>
        </authorList>
    </citation>
    <scope>NUCLEOTIDE SEQUENCE</scope>
    <source>
        <strain evidence="4">Duluth1</strain>
        <tissue evidence="4">Whole animal</tissue>
    </source>
</reference>
<dbReference type="SUPFAM" id="SSF50494">
    <property type="entry name" value="Trypsin-like serine proteases"/>
    <property type="match status" value="1"/>
</dbReference>
<accession>A0A9D4BUE7</accession>
<evidence type="ECO:0000256" key="1">
    <source>
        <dbReference type="ARBA" id="ARBA00023157"/>
    </source>
</evidence>
<evidence type="ECO:0000313" key="5">
    <source>
        <dbReference type="Proteomes" id="UP000828390"/>
    </source>
</evidence>
<evidence type="ECO:0000313" key="4">
    <source>
        <dbReference type="EMBL" id="KAH3706323.1"/>
    </source>
</evidence>
<dbReference type="CDD" id="cd00190">
    <property type="entry name" value="Tryp_SPc"/>
    <property type="match status" value="1"/>
</dbReference>
<dbReference type="GO" id="GO:0006508">
    <property type="term" value="P:proteolysis"/>
    <property type="evidence" value="ECO:0007669"/>
    <property type="project" value="InterPro"/>
</dbReference>
<dbReference type="InterPro" id="IPR001314">
    <property type="entry name" value="Peptidase_S1A"/>
</dbReference>
<comment type="caution">
    <text evidence="4">The sequence shown here is derived from an EMBL/GenBank/DDBJ whole genome shotgun (WGS) entry which is preliminary data.</text>
</comment>
<dbReference type="InterPro" id="IPR009003">
    <property type="entry name" value="Peptidase_S1_PA"/>
</dbReference>
<keyword evidence="1" id="KW-1015">Disulfide bond</keyword>
<dbReference type="Pfam" id="PF00089">
    <property type="entry name" value="Trypsin"/>
    <property type="match status" value="1"/>
</dbReference>
<protein>
    <recommendedName>
        <fullName evidence="3">Peptidase S1 domain-containing protein</fullName>
    </recommendedName>
</protein>
<keyword evidence="2" id="KW-0472">Membrane</keyword>
<feature type="transmembrane region" description="Helical" evidence="2">
    <location>
        <begin position="55"/>
        <end position="78"/>
    </location>
</feature>
<dbReference type="FunFam" id="2.40.10.10:FF:000004">
    <property type="entry name" value="Tryptase gamma 1"/>
    <property type="match status" value="1"/>
</dbReference>
<keyword evidence="2" id="KW-1133">Transmembrane helix</keyword>
<reference evidence="4" key="2">
    <citation type="submission" date="2020-11" db="EMBL/GenBank/DDBJ databases">
        <authorList>
            <person name="McCartney M.A."/>
            <person name="Auch B."/>
            <person name="Kono T."/>
            <person name="Mallez S."/>
            <person name="Becker A."/>
            <person name="Gohl D.M."/>
            <person name="Silverstein K.A.T."/>
            <person name="Koren S."/>
            <person name="Bechman K.B."/>
            <person name="Herman A."/>
            <person name="Abrahante J.E."/>
            <person name="Garbe J."/>
        </authorList>
    </citation>
    <scope>NUCLEOTIDE SEQUENCE</scope>
    <source>
        <strain evidence="4">Duluth1</strain>
        <tissue evidence="4">Whole animal</tissue>
    </source>
</reference>
<sequence>MKLYKKLNYFEEMRMLLVGSFFINYQRPEVACDYNAGLQSVLVGVRNASLTSASGRILALNHSIIMVGYLLAFVFLIASANGDTISRIINGSPTTIASHPHQISLQRYTTSSGGYWYHTCGGSIVRSKWVVTAAHCVEGSSASTLQVVLTNGFLSDPNRKSYAVRRVIMHPNYNVGSGAYPHDIALLELTSDADLSGTNKAIELATTGENFDRQTCEISGWGHTLQETNGVIMTNSECTSSWGTNYAGSVHICINNRNTGTCQWWPDGVFPWHNPRACGCDLLGRVWVWHHSVHVQFCGHIDNVVGGYEVKEVAEVILEEVVVVVQEVVVVV</sequence>
<dbReference type="InterPro" id="IPR018114">
    <property type="entry name" value="TRYPSIN_HIS"/>
</dbReference>
<dbReference type="PROSITE" id="PS00134">
    <property type="entry name" value="TRYPSIN_HIS"/>
    <property type="match status" value="1"/>
</dbReference>
<dbReference type="PROSITE" id="PS50240">
    <property type="entry name" value="TRYPSIN_DOM"/>
    <property type="match status" value="1"/>
</dbReference>
<dbReference type="AlphaFoldDB" id="A0A9D4BUE7"/>
<proteinExistence type="predicted"/>
<dbReference type="Gene3D" id="2.40.10.10">
    <property type="entry name" value="Trypsin-like serine proteases"/>
    <property type="match status" value="1"/>
</dbReference>
<keyword evidence="5" id="KW-1185">Reference proteome</keyword>